<comment type="caution">
    <text evidence="4">The sequence shown here is derived from an EMBL/GenBank/DDBJ whole genome shotgun (WGS) entry which is preliminary data.</text>
</comment>
<sequence>MKLLVVSDSHGSKDELLDLSEKYKSSVDAMIHCGDSELSADDPALSSYLIVRGNCDMDARLPDDLVEKVDGQTIMVTHGHHYGIKMSLMKLRYRAEEVGAQFVFFGHSHTLAAEMINGTLFLNPGSILLPRGRSERTYALVETEDQDITFTFLTHDHVVLDELTQTFKL</sequence>
<dbReference type="SUPFAM" id="SSF56300">
    <property type="entry name" value="Metallo-dependent phosphatases"/>
    <property type="match status" value="1"/>
</dbReference>
<gene>
    <name evidence="4" type="ORF">AM506_03680</name>
</gene>
<dbReference type="eggNOG" id="COG0622">
    <property type="taxonomic scope" value="Bacteria"/>
</dbReference>
<evidence type="ECO:0000256" key="1">
    <source>
        <dbReference type="ARBA" id="ARBA00008950"/>
    </source>
</evidence>
<dbReference type="CDD" id="cd00841">
    <property type="entry name" value="MPP_YfcE"/>
    <property type="match status" value="1"/>
</dbReference>
<dbReference type="InterPro" id="IPR041802">
    <property type="entry name" value="MPP_YfcE"/>
</dbReference>
<evidence type="ECO:0000259" key="3">
    <source>
        <dbReference type="Pfam" id="PF12850"/>
    </source>
</evidence>
<accession>A0A0P6WT19</accession>
<evidence type="ECO:0000313" key="4">
    <source>
        <dbReference type="EMBL" id="KPL60847.1"/>
    </source>
</evidence>
<reference evidence="4 5" key="1">
    <citation type="submission" date="2015-08" db="EMBL/GenBank/DDBJ databases">
        <title>Draft Genome Sequence of Bacillus vietnamensis UCD-SED5.</title>
        <authorList>
            <person name="Lee R.D."/>
            <person name="Jospin G."/>
            <person name="Lang J.M."/>
            <person name="Coil D.A."/>
            <person name="Eisen J.A."/>
        </authorList>
    </citation>
    <scope>NUCLEOTIDE SEQUENCE [LARGE SCALE GENOMIC DNA]</scope>
    <source>
        <strain evidence="4 5">UCD-SED5</strain>
    </source>
</reference>
<proteinExistence type="inferred from homology"/>
<dbReference type="PATRIC" id="fig|218284.4.peg.778"/>
<dbReference type="GO" id="GO:0016787">
    <property type="term" value="F:hydrolase activity"/>
    <property type="evidence" value="ECO:0007669"/>
    <property type="project" value="UniProtKB-UniRule"/>
</dbReference>
<dbReference type="Pfam" id="PF12850">
    <property type="entry name" value="Metallophos_2"/>
    <property type="match status" value="1"/>
</dbReference>
<feature type="domain" description="Calcineurin-like phosphoesterase" evidence="3">
    <location>
        <begin position="1"/>
        <end position="145"/>
    </location>
</feature>
<comment type="similarity">
    <text evidence="1 2">Belongs to the metallophosphoesterase superfamily. YfcE family.</text>
</comment>
<name>A0A0P6WT19_9BACI</name>
<dbReference type="Gene3D" id="3.60.21.10">
    <property type="match status" value="1"/>
</dbReference>
<dbReference type="GO" id="GO:0046872">
    <property type="term" value="F:metal ion binding"/>
    <property type="evidence" value="ECO:0007669"/>
    <property type="project" value="UniProtKB-KW"/>
</dbReference>
<dbReference type="RefSeq" id="WP_060670950.1">
    <property type="nucleotide sequence ID" value="NZ_LIXZ01000002.1"/>
</dbReference>
<dbReference type="PANTHER" id="PTHR11124">
    <property type="entry name" value="VACUOLAR SORTING PROTEIN VPS29"/>
    <property type="match status" value="1"/>
</dbReference>
<evidence type="ECO:0000256" key="2">
    <source>
        <dbReference type="RuleBase" id="RU362039"/>
    </source>
</evidence>
<protein>
    <recommendedName>
        <fullName evidence="2">Phosphoesterase</fullName>
        <ecNumber evidence="2">3.1.4.-</ecNumber>
    </recommendedName>
</protein>
<dbReference type="InterPro" id="IPR029052">
    <property type="entry name" value="Metallo-depent_PP-like"/>
</dbReference>
<keyword evidence="2" id="KW-0479">Metal-binding</keyword>
<dbReference type="InterPro" id="IPR024654">
    <property type="entry name" value="Calcineurin-like_PHP_lpxH"/>
</dbReference>
<comment type="cofactor">
    <cofactor evidence="2">
        <name>a divalent metal cation</name>
        <dbReference type="ChEBI" id="CHEBI:60240"/>
    </cofactor>
</comment>
<dbReference type="EC" id="3.1.4.-" evidence="2"/>
<organism evidence="4 5">
    <name type="scientific">Rossellomorea vietnamensis</name>
    <dbReference type="NCBI Taxonomy" id="218284"/>
    <lineage>
        <taxon>Bacteria</taxon>
        <taxon>Bacillati</taxon>
        <taxon>Bacillota</taxon>
        <taxon>Bacilli</taxon>
        <taxon>Bacillales</taxon>
        <taxon>Bacillaceae</taxon>
        <taxon>Rossellomorea</taxon>
    </lineage>
</organism>
<dbReference type="Proteomes" id="UP000050398">
    <property type="component" value="Unassembled WGS sequence"/>
</dbReference>
<dbReference type="OrthoDB" id="9800565at2"/>
<dbReference type="InterPro" id="IPR000979">
    <property type="entry name" value="Phosphodiesterase_MJ0936/Vps29"/>
</dbReference>
<dbReference type="EMBL" id="LIXZ01000002">
    <property type="protein sequence ID" value="KPL60847.1"/>
    <property type="molecule type" value="Genomic_DNA"/>
</dbReference>
<dbReference type="NCBIfam" id="TIGR00040">
    <property type="entry name" value="yfcE"/>
    <property type="match status" value="1"/>
</dbReference>
<evidence type="ECO:0000313" key="5">
    <source>
        <dbReference type="Proteomes" id="UP000050398"/>
    </source>
</evidence>
<dbReference type="AlphaFoldDB" id="A0A0P6WT19"/>